<evidence type="ECO:0000313" key="8">
    <source>
        <dbReference type="Proteomes" id="UP001157947"/>
    </source>
</evidence>
<evidence type="ECO:0000256" key="3">
    <source>
        <dbReference type="ARBA" id="ARBA00022989"/>
    </source>
</evidence>
<dbReference type="Pfam" id="PF01957">
    <property type="entry name" value="NfeD"/>
    <property type="match status" value="1"/>
</dbReference>
<gene>
    <name evidence="7" type="ORF">SAMN06264868_10927</name>
</gene>
<proteinExistence type="predicted"/>
<dbReference type="EMBL" id="FXTX01000009">
    <property type="protein sequence ID" value="SMP11996.1"/>
    <property type="molecule type" value="Genomic_DNA"/>
</dbReference>
<dbReference type="PANTHER" id="PTHR33507">
    <property type="entry name" value="INNER MEMBRANE PROTEIN YBBJ"/>
    <property type="match status" value="1"/>
</dbReference>
<dbReference type="GO" id="GO:0006508">
    <property type="term" value="P:proteolysis"/>
    <property type="evidence" value="ECO:0007669"/>
    <property type="project" value="UniProtKB-KW"/>
</dbReference>
<dbReference type="GO" id="GO:0016020">
    <property type="term" value="C:membrane"/>
    <property type="evidence" value="ECO:0007669"/>
    <property type="project" value="UniProtKB-SubCell"/>
</dbReference>
<comment type="subcellular location">
    <subcellularLocation>
        <location evidence="1">Membrane</location>
        <topology evidence="1">Multi-pass membrane protein</topology>
    </subcellularLocation>
</comment>
<feature type="domain" description="NfeD-like C-terminal" evidence="6">
    <location>
        <begin position="80"/>
        <end position="139"/>
    </location>
</feature>
<comment type="caution">
    <text evidence="7">The sequence shown here is derived from an EMBL/GenBank/DDBJ whole genome shotgun (WGS) entry which is preliminary data.</text>
</comment>
<keyword evidence="3 5" id="KW-1133">Transmembrane helix</keyword>
<dbReference type="PANTHER" id="PTHR33507:SF7">
    <property type="entry name" value="HYPOTHETICAL MEMBRANE PROTEIN, CONSERVED"/>
    <property type="match status" value="1"/>
</dbReference>
<keyword evidence="7" id="KW-0378">Hydrolase</keyword>
<dbReference type="SUPFAM" id="SSF141322">
    <property type="entry name" value="NfeD domain-like"/>
    <property type="match status" value="1"/>
</dbReference>
<keyword evidence="8" id="KW-1185">Reference proteome</keyword>
<dbReference type="Proteomes" id="UP001157947">
    <property type="component" value="Unassembled WGS sequence"/>
</dbReference>
<feature type="transmembrane region" description="Helical" evidence="5">
    <location>
        <begin position="46"/>
        <end position="65"/>
    </location>
</feature>
<dbReference type="AlphaFoldDB" id="A0AA46AEC6"/>
<evidence type="ECO:0000256" key="5">
    <source>
        <dbReference type="SAM" id="Phobius"/>
    </source>
</evidence>
<sequence length="143" mass="16480">MEKYQLFIVLGILLIIIDSFILSFFLIPIGVGFITGGIFYYFYPEIFGFFIGFLIGVIPATYFSIKYSKKLKNKVSDIRELIGKEGYVVRQIDEFTYLVRFPMGVGGEELWNGYSEEKLNFGDKVKVIKIEGNKIIVKKEKTD</sequence>
<keyword evidence="4 5" id="KW-0472">Membrane</keyword>
<evidence type="ECO:0000256" key="4">
    <source>
        <dbReference type="ARBA" id="ARBA00023136"/>
    </source>
</evidence>
<keyword evidence="2 5" id="KW-0812">Transmembrane</keyword>
<name>A0AA46AEC6_9AQUI</name>
<evidence type="ECO:0000256" key="1">
    <source>
        <dbReference type="ARBA" id="ARBA00004141"/>
    </source>
</evidence>
<feature type="transmembrane region" description="Helical" evidence="5">
    <location>
        <begin position="7"/>
        <end position="40"/>
    </location>
</feature>
<dbReference type="Gene3D" id="2.40.50.140">
    <property type="entry name" value="Nucleic acid-binding proteins"/>
    <property type="match status" value="1"/>
</dbReference>
<evidence type="ECO:0000256" key="2">
    <source>
        <dbReference type="ARBA" id="ARBA00022692"/>
    </source>
</evidence>
<keyword evidence="7" id="KW-0645">Protease</keyword>
<organism evidence="7 8">
    <name type="scientific">Venenivibrio stagnispumantis</name>
    <dbReference type="NCBI Taxonomy" id="407998"/>
    <lineage>
        <taxon>Bacteria</taxon>
        <taxon>Pseudomonadati</taxon>
        <taxon>Aquificota</taxon>
        <taxon>Aquificia</taxon>
        <taxon>Aquificales</taxon>
        <taxon>Hydrogenothermaceae</taxon>
        <taxon>Venenivibrio</taxon>
    </lineage>
</organism>
<reference evidence="7" key="1">
    <citation type="submission" date="2017-05" db="EMBL/GenBank/DDBJ databases">
        <authorList>
            <person name="Varghese N."/>
            <person name="Submissions S."/>
        </authorList>
    </citation>
    <scope>NUCLEOTIDE SEQUENCE</scope>
    <source>
        <strain evidence="7">DSM 18763</strain>
    </source>
</reference>
<dbReference type="InterPro" id="IPR002810">
    <property type="entry name" value="NfeD-like_C"/>
</dbReference>
<dbReference type="InterPro" id="IPR012340">
    <property type="entry name" value="NA-bd_OB-fold"/>
</dbReference>
<dbReference type="GO" id="GO:0008233">
    <property type="term" value="F:peptidase activity"/>
    <property type="evidence" value="ECO:0007669"/>
    <property type="project" value="UniProtKB-KW"/>
</dbReference>
<protein>
    <submittedName>
        <fullName evidence="7">Membrane protein implicated in regulation of membrane protease activity</fullName>
    </submittedName>
</protein>
<dbReference type="RefSeq" id="WP_265134421.1">
    <property type="nucleotide sequence ID" value="NZ_FXTX01000009.1"/>
</dbReference>
<dbReference type="InterPro" id="IPR052165">
    <property type="entry name" value="Membrane_assoc_protease"/>
</dbReference>
<evidence type="ECO:0000259" key="6">
    <source>
        <dbReference type="Pfam" id="PF01957"/>
    </source>
</evidence>
<evidence type="ECO:0000313" key="7">
    <source>
        <dbReference type="EMBL" id="SMP11996.1"/>
    </source>
</evidence>
<accession>A0AA46AEC6</accession>